<dbReference type="Proteomes" id="UP001341245">
    <property type="component" value="Unassembled WGS sequence"/>
</dbReference>
<protein>
    <submittedName>
        <fullName evidence="2">Uncharacterized protein</fullName>
    </submittedName>
</protein>
<dbReference type="EMBL" id="JASGXD010000008">
    <property type="protein sequence ID" value="KAK6004281.1"/>
    <property type="molecule type" value="Genomic_DNA"/>
</dbReference>
<organism evidence="2 3">
    <name type="scientific">Aureobasidium pullulans</name>
    <name type="common">Black yeast</name>
    <name type="synonym">Pullularia pullulans</name>
    <dbReference type="NCBI Taxonomy" id="5580"/>
    <lineage>
        <taxon>Eukaryota</taxon>
        <taxon>Fungi</taxon>
        <taxon>Dikarya</taxon>
        <taxon>Ascomycota</taxon>
        <taxon>Pezizomycotina</taxon>
        <taxon>Dothideomycetes</taxon>
        <taxon>Dothideomycetidae</taxon>
        <taxon>Dothideales</taxon>
        <taxon>Saccotheciaceae</taxon>
        <taxon>Aureobasidium</taxon>
    </lineage>
</organism>
<accession>A0ABR0TK79</accession>
<gene>
    <name evidence="2" type="ORF">QM012_009131</name>
</gene>
<sequence>MRPSALFVLLSVFTSLVGASKAAKGHQTVAIYYAYSLEWLAKSKDPRYVPAFAKLCYKDNDCSTFAKFMETNMRPTPLKKARRSGILNTGGPLDTNNPGDEAANAFSDSVLSGAFDNEKIYGPGTPVQETFGKMASRIGDIVHRARISLDGQGQDIIDKIAYHFEQVVGIRKSELSPDKIAEVERTHHIRVQLMADNPNEIDWVATYEANPGLAKDQATQDKVIETFNTWEEKIKAPHEAAIQAATDLVNRLDSPFSSCS</sequence>
<proteinExistence type="predicted"/>
<keyword evidence="1" id="KW-0732">Signal</keyword>
<evidence type="ECO:0000256" key="1">
    <source>
        <dbReference type="SAM" id="SignalP"/>
    </source>
</evidence>
<name>A0ABR0TK79_AURPU</name>
<evidence type="ECO:0000313" key="3">
    <source>
        <dbReference type="Proteomes" id="UP001341245"/>
    </source>
</evidence>
<feature type="chain" id="PRO_5046581594" evidence="1">
    <location>
        <begin position="20"/>
        <end position="260"/>
    </location>
</feature>
<reference evidence="2 3" key="1">
    <citation type="submission" date="2023-11" db="EMBL/GenBank/DDBJ databases">
        <title>Draft genome sequence and annotation of the polyextremotolerant black yeast-like fungus Aureobasidium pullulans NRRL 62042.</title>
        <authorList>
            <person name="Dielentheis-Frenken M.R.E."/>
            <person name="Wibberg D."/>
            <person name="Blank L.M."/>
            <person name="Tiso T."/>
        </authorList>
    </citation>
    <scope>NUCLEOTIDE SEQUENCE [LARGE SCALE GENOMIC DNA]</scope>
    <source>
        <strain evidence="2 3">NRRL 62042</strain>
    </source>
</reference>
<feature type="signal peptide" evidence="1">
    <location>
        <begin position="1"/>
        <end position="19"/>
    </location>
</feature>
<keyword evidence="3" id="KW-1185">Reference proteome</keyword>
<comment type="caution">
    <text evidence="2">The sequence shown here is derived from an EMBL/GenBank/DDBJ whole genome shotgun (WGS) entry which is preliminary data.</text>
</comment>
<evidence type="ECO:0000313" key="2">
    <source>
        <dbReference type="EMBL" id="KAK6004281.1"/>
    </source>
</evidence>